<evidence type="ECO:0000256" key="2">
    <source>
        <dbReference type="ARBA" id="ARBA00022737"/>
    </source>
</evidence>
<accession>A0A511KHL6</accession>
<gene>
    <name evidence="4" type="ORF">Rt10032_c09g3887</name>
</gene>
<comment type="caution">
    <text evidence="4">The sequence shown here is derived from an EMBL/GenBank/DDBJ whole genome shotgun (WGS) entry which is preliminary data.</text>
</comment>
<dbReference type="EMBL" id="BJWK01000009">
    <property type="protein sequence ID" value="GEM09870.1"/>
    <property type="molecule type" value="Genomic_DNA"/>
</dbReference>
<evidence type="ECO:0000256" key="1">
    <source>
        <dbReference type="ARBA" id="ARBA00022574"/>
    </source>
</evidence>
<dbReference type="OrthoDB" id="1932312at2759"/>
<dbReference type="PANTHER" id="PTHR19848:SF8">
    <property type="entry name" value="F-BOX AND WD REPEAT DOMAIN CONTAINING 7"/>
    <property type="match status" value="1"/>
</dbReference>
<keyword evidence="1 3" id="KW-0853">WD repeat</keyword>
<evidence type="ECO:0000313" key="5">
    <source>
        <dbReference type="Proteomes" id="UP000321518"/>
    </source>
</evidence>
<dbReference type="Gene3D" id="2.130.10.10">
    <property type="entry name" value="YVTN repeat-like/Quinoprotein amine dehydrogenase"/>
    <property type="match status" value="1"/>
</dbReference>
<dbReference type="InterPro" id="IPR006594">
    <property type="entry name" value="LisH"/>
</dbReference>
<dbReference type="SUPFAM" id="SSF50960">
    <property type="entry name" value="TolB, C-terminal domain"/>
    <property type="match status" value="1"/>
</dbReference>
<dbReference type="AlphaFoldDB" id="A0A511KHL6"/>
<dbReference type="Pfam" id="PF00400">
    <property type="entry name" value="WD40"/>
    <property type="match status" value="1"/>
</dbReference>
<protein>
    <submittedName>
        <fullName evidence="4">WD40 repeat containing protein</fullName>
    </submittedName>
</protein>
<organism evidence="4 5">
    <name type="scientific">Rhodotorula toruloides</name>
    <name type="common">Yeast</name>
    <name type="synonym">Rhodosporidium toruloides</name>
    <dbReference type="NCBI Taxonomy" id="5286"/>
    <lineage>
        <taxon>Eukaryota</taxon>
        <taxon>Fungi</taxon>
        <taxon>Dikarya</taxon>
        <taxon>Basidiomycota</taxon>
        <taxon>Pucciniomycotina</taxon>
        <taxon>Microbotryomycetes</taxon>
        <taxon>Sporidiobolales</taxon>
        <taxon>Sporidiobolaceae</taxon>
        <taxon>Rhodotorula</taxon>
    </lineage>
</organism>
<dbReference type="PANTHER" id="PTHR19848">
    <property type="entry name" value="WD40 REPEAT PROTEIN"/>
    <property type="match status" value="1"/>
</dbReference>
<dbReference type="InterPro" id="IPR015943">
    <property type="entry name" value="WD40/YVTN_repeat-like_dom_sf"/>
</dbReference>
<sequence length="487" mass="54207">MDASVEAHRLVARFLRSQGYSAALDSFINEVSHAHPRLPCLLDADPTAGDAGEDLQDLVENAVAARLARLRVDDPTSSLRDQLVGLELKEVELPKCKARTVVREMSNVLTVQRGVLPKREWDTQQHRFQCNETPCLFTTAVDRTLKAYALDIYALLDSFSLPSPCLSFAQHPVTEHRRFVTCAMMDGSTTVLDLVTREVKAKVQGHNKYIVRVCWSPDGRHLATLGYDKLVRVYRFELSAPASTSSSEPTLLDDEAPDHLAFCPDVRLNLVHTIESRTNPEAALWLPDSQWLVWSARDDHLLRYLRVPDDDADEWQTEEVNLNENGDSFTSFSVLSIGLHPTLPLLSLQTSTLSARILLYPFHTATRLLTLHTTASQSDYFNPRHAWLPSGAGVVVNSEDGLLRIIDLRGRVRVSQGAHGAAAPADDGEEGLTEEVRSERARLRREADKGSSVIRDVEVLVNKDDKGSVTGWKVVSCGFDKTVKVLE</sequence>
<reference evidence="4 5" key="1">
    <citation type="submission" date="2019-07" db="EMBL/GenBank/DDBJ databases">
        <title>Rhodotorula toruloides NBRC10032 genome sequencing.</title>
        <authorList>
            <person name="Shida Y."/>
            <person name="Takaku H."/>
            <person name="Ogasawara W."/>
            <person name="Mori K."/>
        </authorList>
    </citation>
    <scope>NUCLEOTIDE SEQUENCE [LARGE SCALE GENOMIC DNA]</scope>
    <source>
        <strain evidence="4 5">NBRC10032</strain>
    </source>
</reference>
<name>A0A511KHL6_RHOTO</name>
<dbReference type="InterPro" id="IPR001680">
    <property type="entry name" value="WD40_rpt"/>
</dbReference>
<evidence type="ECO:0000313" key="4">
    <source>
        <dbReference type="EMBL" id="GEM09870.1"/>
    </source>
</evidence>
<dbReference type="PROSITE" id="PS50082">
    <property type="entry name" value="WD_REPEATS_2"/>
    <property type="match status" value="1"/>
</dbReference>
<proteinExistence type="predicted"/>
<feature type="repeat" description="WD" evidence="3">
    <location>
        <begin position="203"/>
        <end position="244"/>
    </location>
</feature>
<dbReference type="PROSITE" id="PS50294">
    <property type="entry name" value="WD_REPEATS_REGION"/>
    <property type="match status" value="1"/>
</dbReference>
<keyword evidence="2" id="KW-0677">Repeat</keyword>
<dbReference type="PROSITE" id="PS50896">
    <property type="entry name" value="LISH"/>
    <property type="match status" value="1"/>
</dbReference>
<evidence type="ECO:0000256" key="3">
    <source>
        <dbReference type="PROSITE-ProRule" id="PRU00221"/>
    </source>
</evidence>
<dbReference type="Proteomes" id="UP000321518">
    <property type="component" value="Unassembled WGS sequence"/>
</dbReference>
<dbReference type="SMART" id="SM00320">
    <property type="entry name" value="WD40"/>
    <property type="match status" value="1"/>
</dbReference>